<dbReference type="InterPro" id="IPR027482">
    <property type="entry name" value="Sec1-like_dom2"/>
</dbReference>
<comment type="similarity">
    <text evidence="1">Belongs to the STXBP/unc-18/SEC1 family.</text>
</comment>
<accession>A0AAD5MGF1</accession>
<protein>
    <recommendedName>
        <fullName evidence="4">Syntaxin-binding protein</fullName>
    </recommendedName>
</protein>
<dbReference type="InterPro" id="IPR043154">
    <property type="entry name" value="Sec-1-like_dom1"/>
</dbReference>
<dbReference type="Pfam" id="PF00995">
    <property type="entry name" value="Sec1"/>
    <property type="match status" value="1"/>
</dbReference>
<proteinExistence type="inferred from homology"/>
<gene>
    <name evidence="2" type="ORF">P43SY_008872</name>
</gene>
<dbReference type="Gene3D" id="3.40.50.1910">
    <property type="match status" value="2"/>
</dbReference>
<keyword evidence="3" id="KW-1185">Reference proteome</keyword>
<evidence type="ECO:0008006" key="4">
    <source>
        <dbReference type="Google" id="ProtNLM"/>
    </source>
</evidence>
<dbReference type="SUPFAM" id="SSF56815">
    <property type="entry name" value="Sec1/munc18-like (SM) proteins"/>
    <property type="match status" value="2"/>
</dbReference>
<dbReference type="AlphaFoldDB" id="A0AAD5MGF1"/>
<dbReference type="EMBL" id="JAKCXM010000028">
    <property type="protein sequence ID" value="KAJ0406850.1"/>
    <property type="molecule type" value="Genomic_DNA"/>
</dbReference>
<comment type="caution">
    <text evidence="2">The sequence shown here is derived from an EMBL/GenBank/DDBJ whole genome shotgun (WGS) entry which is preliminary data.</text>
</comment>
<dbReference type="PANTHER" id="PTHR11679">
    <property type="entry name" value="VESICLE PROTEIN SORTING-ASSOCIATED"/>
    <property type="match status" value="1"/>
</dbReference>
<sequence length="397" mass="44976">MDAAMTGSVATAHDVSLRQIVQDKVLHKMLKHITQITHGWVVLVVDDYTTRILSYAVRMSDLTDCGVSIVERLELNRQPFPEMNVVYFIAPTAENVRKMAQDFAVVDKPKYNDAYLFFLSHAEDSVLAELKNAHGLLPRLRALQEVHADFLALEKCAFSLDMNNAFHQLYSPAVKKDEAKILGEICDKLVSVCASLEEYPYVRYKADQPRMERLAQMFQSKMNAFVAKNNAFTYAPNRGTLFFMDRGQDLVAPMMHESTFQALIYDLIEVDEEQITYPAETNAGTVMKTAFLNENDKLWIEIKQIIECALKNTLDEQEYPYIIAPPLQSAAAVDEKKKIGPISLRKKAQQKTTKGDQGTEKEEFGGEKMLVFVCGGATYSELRSVYELPDEVPMSFH</sequence>
<name>A0AAD5MGF1_PYTIN</name>
<evidence type="ECO:0000313" key="3">
    <source>
        <dbReference type="Proteomes" id="UP001209570"/>
    </source>
</evidence>
<dbReference type="InterPro" id="IPR036045">
    <property type="entry name" value="Sec1-like_sf"/>
</dbReference>
<dbReference type="InterPro" id="IPR001619">
    <property type="entry name" value="Sec1-like"/>
</dbReference>
<organism evidence="2 3">
    <name type="scientific">Pythium insidiosum</name>
    <name type="common">Pythiosis disease agent</name>
    <dbReference type="NCBI Taxonomy" id="114742"/>
    <lineage>
        <taxon>Eukaryota</taxon>
        <taxon>Sar</taxon>
        <taxon>Stramenopiles</taxon>
        <taxon>Oomycota</taxon>
        <taxon>Peronosporomycetes</taxon>
        <taxon>Pythiales</taxon>
        <taxon>Pythiaceae</taxon>
        <taxon>Pythium</taxon>
    </lineage>
</organism>
<reference evidence="2" key="1">
    <citation type="submission" date="2021-12" db="EMBL/GenBank/DDBJ databases">
        <title>Prjna785345.</title>
        <authorList>
            <person name="Rujirawat T."/>
            <person name="Krajaejun T."/>
        </authorList>
    </citation>
    <scope>NUCLEOTIDE SEQUENCE</scope>
    <source>
        <strain evidence="2">Pi057C3</strain>
    </source>
</reference>
<dbReference type="GO" id="GO:0016192">
    <property type="term" value="P:vesicle-mediated transport"/>
    <property type="evidence" value="ECO:0007669"/>
    <property type="project" value="InterPro"/>
</dbReference>
<evidence type="ECO:0000256" key="1">
    <source>
        <dbReference type="ARBA" id="ARBA00009884"/>
    </source>
</evidence>
<dbReference type="Gene3D" id="3.40.50.2060">
    <property type="match status" value="1"/>
</dbReference>
<dbReference type="Proteomes" id="UP001209570">
    <property type="component" value="Unassembled WGS sequence"/>
</dbReference>
<evidence type="ECO:0000313" key="2">
    <source>
        <dbReference type="EMBL" id="KAJ0406850.1"/>
    </source>
</evidence>